<reference evidence="2 3" key="1">
    <citation type="submission" date="2023-02" db="EMBL/GenBank/DDBJ databases">
        <title>LHISI_Scaffold_Assembly.</title>
        <authorList>
            <person name="Stuart O.P."/>
            <person name="Cleave R."/>
            <person name="Magrath M.J.L."/>
            <person name="Mikheyev A.S."/>
        </authorList>
    </citation>
    <scope>NUCLEOTIDE SEQUENCE [LARGE SCALE GENOMIC DNA]</scope>
    <source>
        <strain evidence="2">Daus_M_001</strain>
        <tissue evidence="2">Leg muscle</tissue>
    </source>
</reference>
<comment type="caution">
    <text evidence="2">The sequence shown here is derived from an EMBL/GenBank/DDBJ whole genome shotgun (WGS) entry which is preliminary data.</text>
</comment>
<accession>A0ABQ9IHC3</accession>
<dbReference type="InterPro" id="IPR003172">
    <property type="entry name" value="ML_dom"/>
</dbReference>
<sequence length="142" mass="15528">MRSAFHWSSDVSPCFAGDDGSPEPNSLMVEGCNAEPCVLKPNEEIVVNVYFTPDHEVTKLTPVVSVESHGNTTGFQLPDKDGCKFLLGFCCPVKANETVRYHLHVDTPPVLMEVTNHRLNSYAYLLVGADLTAFTIPATAIM</sequence>
<name>A0ABQ9IHC3_9NEOP</name>
<dbReference type="SMART" id="SM00737">
    <property type="entry name" value="ML"/>
    <property type="match status" value="1"/>
</dbReference>
<evidence type="ECO:0000259" key="1">
    <source>
        <dbReference type="SMART" id="SM00737"/>
    </source>
</evidence>
<dbReference type="SUPFAM" id="SSF81296">
    <property type="entry name" value="E set domains"/>
    <property type="match status" value="1"/>
</dbReference>
<protein>
    <recommendedName>
        <fullName evidence="1">MD-2-related lipid-recognition domain-containing protein</fullName>
    </recommendedName>
</protein>
<organism evidence="2 3">
    <name type="scientific">Dryococelus australis</name>
    <dbReference type="NCBI Taxonomy" id="614101"/>
    <lineage>
        <taxon>Eukaryota</taxon>
        <taxon>Metazoa</taxon>
        <taxon>Ecdysozoa</taxon>
        <taxon>Arthropoda</taxon>
        <taxon>Hexapoda</taxon>
        <taxon>Insecta</taxon>
        <taxon>Pterygota</taxon>
        <taxon>Neoptera</taxon>
        <taxon>Polyneoptera</taxon>
        <taxon>Phasmatodea</taxon>
        <taxon>Verophasmatodea</taxon>
        <taxon>Anareolatae</taxon>
        <taxon>Phasmatidae</taxon>
        <taxon>Eurycanthinae</taxon>
        <taxon>Dryococelus</taxon>
    </lineage>
</organism>
<dbReference type="Pfam" id="PF02221">
    <property type="entry name" value="E1_DerP2_DerF2"/>
    <property type="match status" value="1"/>
</dbReference>
<gene>
    <name evidence="2" type="ORF">PR048_001446</name>
</gene>
<dbReference type="InterPro" id="IPR014756">
    <property type="entry name" value="Ig_E-set"/>
</dbReference>
<dbReference type="Proteomes" id="UP001159363">
    <property type="component" value="Chromosome 1"/>
</dbReference>
<evidence type="ECO:0000313" key="3">
    <source>
        <dbReference type="Proteomes" id="UP001159363"/>
    </source>
</evidence>
<dbReference type="EMBL" id="JARBHB010000001">
    <property type="protein sequence ID" value="KAJ8896104.1"/>
    <property type="molecule type" value="Genomic_DNA"/>
</dbReference>
<evidence type="ECO:0000313" key="2">
    <source>
        <dbReference type="EMBL" id="KAJ8896104.1"/>
    </source>
</evidence>
<feature type="domain" description="MD-2-related lipid-recognition" evidence="1">
    <location>
        <begin position="11"/>
        <end position="138"/>
    </location>
</feature>
<proteinExistence type="predicted"/>
<dbReference type="Gene3D" id="2.60.40.770">
    <property type="match status" value="1"/>
</dbReference>
<keyword evidence="3" id="KW-1185">Reference proteome</keyword>